<evidence type="ECO:0000256" key="1">
    <source>
        <dbReference type="SAM" id="MobiDB-lite"/>
    </source>
</evidence>
<protein>
    <submittedName>
        <fullName evidence="2">Uncharacterized protein</fullName>
    </submittedName>
</protein>
<reference evidence="2" key="2">
    <citation type="journal article" date="2024" name="Plant">
        <title>Genomic evolution and insights into agronomic trait innovations of Sesamum species.</title>
        <authorList>
            <person name="Miao H."/>
            <person name="Wang L."/>
            <person name="Qu L."/>
            <person name="Liu H."/>
            <person name="Sun Y."/>
            <person name="Le M."/>
            <person name="Wang Q."/>
            <person name="Wei S."/>
            <person name="Zheng Y."/>
            <person name="Lin W."/>
            <person name="Duan Y."/>
            <person name="Cao H."/>
            <person name="Xiong S."/>
            <person name="Wang X."/>
            <person name="Wei L."/>
            <person name="Li C."/>
            <person name="Ma Q."/>
            <person name="Ju M."/>
            <person name="Zhao R."/>
            <person name="Li G."/>
            <person name="Mu C."/>
            <person name="Tian Q."/>
            <person name="Mei H."/>
            <person name="Zhang T."/>
            <person name="Gao T."/>
            <person name="Zhang H."/>
        </authorList>
    </citation>
    <scope>NUCLEOTIDE SEQUENCE</scope>
    <source>
        <strain evidence="2">3651</strain>
    </source>
</reference>
<keyword evidence="3" id="KW-1185">Reference proteome</keyword>
<reference evidence="2" key="1">
    <citation type="submission" date="2020-06" db="EMBL/GenBank/DDBJ databases">
        <authorList>
            <person name="Li T."/>
            <person name="Hu X."/>
            <person name="Zhang T."/>
            <person name="Song X."/>
            <person name="Zhang H."/>
            <person name="Dai N."/>
            <person name="Sheng W."/>
            <person name="Hou X."/>
            <person name="Wei L."/>
        </authorList>
    </citation>
    <scope>NUCLEOTIDE SEQUENCE</scope>
    <source>
        <strain evidence="2">3651</strain>
        <tissue evidence="2">Leaf</tissue>
    </source>
</reference>
<sequence length="297" mass="33638">MYSGGLARGPAQQDSSWWNGVSIEGSLGGRWGIGIFEYGQEQAARAEVDSSEAGRRLELRRWGIKDSEWLGDVVRRMRGHGAMGVCFPDQGEMVGKGWERLVTCLGNLGQEARCGSLEKPRQTSLQSKSHRPKTRRGPDLVPPTQPTSNPQLSTLPEFSQFNHWALALSQNPIPVLPLRSEQIGASQFEQALGRVVSSNSEDGEWRNLVTLPITFKARCTGMDWRKREAEWVSRVSMSLEEDNRARFLTLCWALWQNPNRKLMENVQQDPLQVVRSALSFLSRYHEARQRLRVVPLR</sequence>
<dbReference type="Proteomes" id="UP001293254">
    <property type="component" value="Unassembled WGS sequence"/>
</dbReference>
<dbReference type="EMBL" id="JACGWO010000006">
    <property type="protein sequence ID" value="KAK4424596.1"/>
    <property type="molecule type" value="Genomic_DNA"/>
</dbReference>
<gene>
    <name evidence="2" type="ORF">Salat_1653200</name>
</gene>
<proteinExistence type="predicted"/>
<comment type="caution">
    <text evidence="2">The sequence shown here is derived from an EMBL/GenBank/DDBJ whole genome shotgun (WGS) entry which is preliminary data.</text>
</comment>
<dbReference type="AlphaFoldDB" id="A0AAE2CJM4"/>
<evidence type="ECO:0000313" key="2">
    <source>
        <dbReference type="EMBL" id="KAK4424596.1"/>
    </source>
</evidence>
<accession>A0AAE2CJM4</accession>
<organism evidence="2 3">
    <name type="scientific">Sesamum alatum</name>
    <dbReference type="NCBI Taxonomy" id="300844"/>
    <lineage>
        <taxon>Eukaryota</taxon>
        <taxon>Viridiplantae</taxon>
        <taxon>Streptophyta</taxon>
        <taxon>Embryophyta</taxon>
        <taxon>Tracheophyta</taxon>
        <taxon>Spermatophyta</taxon>
        <taxon>Magnoliopsida</taxon>
        <taxon>eudicotyledons</taxon>
        <taxon>Gunneridae</taxon>
        <taxon>Pentapetalae</taxon>
        <taxon>asterids</taxon>
        <taxon>lamiids</taxon>
        <taxon>Lamiales</taxon>
        <taxon>Pedaliaceae</taxon>
        <taxon>Sesamum</taxon>
    </lineage>
</organism>
<evidence type="ECO:0000313" key="3">
    <source>
        <dbReference type="Proteomes" id="UP001293254"/>
    </source>
</evidence>
<name>A0AAE2CJM4_9LAMI</name>
<feature type="region of interest" description="Disordered" evidence="1">
    <location>
        <begin position="115"/>
        <end position="154"/>
    </location>
</feature>